<comment type="caution">
    <text evidence="6">The sequence shown here is derived from an EMBL/GenBank/DDBJ whole genome shotgun (WGS) entry which is preliminary data.</text>
</comment>
<organism evidence="6 7">
    <name type="scientific">Teichococcus vastitatis</name>
    <dbReference type="NCBI Taxonomy" id="2307076"/>
    <lineage>
        <taxon>Bacteria</taxon>
        <taxon>Pseudomonadati</taxon>
        <taxon>Pseudomonadota</taxon>
        <taxon>Alphaproteobacteria</taxon>
        <taxon>Acetobacterales</taxon>
        <taxon>Roseomonadaceae</taxon>
        <taxon>Roseomonas</taxon>
    </lineage>
</organism>
<dbReference type="Gene3D" id="1.20.120.1630">
    <property type="match status" value="1"/>
</dbReference>
<dbReference type="RefSeq" id="WP_241794096.1">
    <property type="nucleotide sequence ID" value="NZ_JALBUU010000125.1"/>
</dbReference>
<dbReference type="Pfam" id="PF04191">
    <property type="entry name" value="PEMT"/>
    <property type="match status" value="1"/>
</dbReference>
<protein>
    <submittedName>
        <fullName evidence="6">Isoprenylcysteine carboxylmethyltransferase family protein</fullName>
    </submittedName>
</protein>
<dbReference type="Proteomes" id="UP001201985">
    <property type="component" value="Unassembled WGS sequence"/>
</dbReference>
<evidence type="ECO:0000256" key="5">
    <source>
        <dbReference type="SAM" id="Phobius"/>
    </source>
</evidence>
<evidence type="ECO:0000256" key="4">
    <source>
        <dbReference type="ARBA" id="ARBA00023136"/>
    </source>
</evidence>
<evidence type="ECO:0000313" key="6">
    <source>
        <dbReference type="EMBL" id="MCI0757143.1"/>
    </source>
</evidence>
<evidence type="ECO:0000313" key="7">
    <source>
        <dbReference type="Proteomes" id="UP001201985"/>
    </source>
</evidence>
<feature type="transmembrane region" description="Helical" evidence="5">
    <location>
        <begin position="110"/>
        <end position="135"/>
    </location>
</feature>
<reference evidence="6 7" key="1">
    <citation type="submission" date="2022-03" db="EMBL/GenBank/DDBJ databases">
        <title>Complete genome analysis of Roseomonas KG 17.1 : a prolific producer of plant growth promoters.</title>
        <authorList>
            <person name="Saadouli I."/>
            <person name="Najjari A."/>
            <person name="Mosbah A."/>
            <person name="Ouzari H.I."/>
        </authorList>
    </citation>
    <scope>NUCLEOTIDE SEQUENCE [LARGE SCALE GENOMIC DNA]</scope>
    <source>
        <strain evidence="6 7">KG17-1</strain>
    </source>
</reference>
<dbReference type="EMBL" id="JALBUU010000125">
    <property type="protein sequence ID" value="MCI0757143.1"/>
    <property type="molecule type" value="Genomic_DNA"/>
</dbReference>
<sequence>MAFVSFAWGVRGHFQVEGRLPPAMRALSAFSLLAFASFLWIIVQHSVPPGRAMATVVLATGATGLFWWAVSTTRTRPPAVAHQPGTPTMVHDAGPYALVRHPFYLSYSMLWLGTALAADGLQWIFALVLIGWYYVTARAEEERFEASAIAGPYARYKARTGMIIPKIFGRGG</sequence>
<evidence type="ECO:0000256" key="2">
    <source>
        <dbReference type="ARBA" id="ARBA00022692"/>
    </source>
</evidence>
<evidence type="ECO:0000256" key="3">
    <source>
        <dbReference type="ARBA" id="ARBA00022989"/>
    </source>
</evidence>
<keyword evidence="2 5" id="KW-0812">Transmembrane</keyword>
<keyword evidence="4 5" id="KW-0472">Membrane</keyword>
<dbReference type="InterPro" id="IPR007318">
    <property type="entry name" value="Phopholipid_MeTrfase"/>
</dbReference>
<accession>A0ABS9WCV6</accession>
<evidence type="ECO:0000256" key="1">
    <source>
        <dbReference type="ARBA" id="ARBA00004127"/>
    </source>
</evidence>
<name>A0ABS9WCV6_9PROT</name>
<feature type="transmembrane region" description="Helical" evidence="5">
    <location>
        <begin position="23"/>
        <end position="43"/>
    </location>
</feature>
<keyword evidence="7" id="KW-1185">Reference proteome</keyword>
<feature type="transmembrane region" description="Helical" evidence="5">
    <location>
        <begin position="52"/>
        <end position="70"/>
    </location>
</feature>
<proteinExistence type="predicted"/>
<keyword evidence="3 5" id="KW-1133">Transmembrane helix</keyword>
<gene>
    <name evidence="6" type="ORF">MON41_26295</name>
</gene>
<comment type="subcellular location">
    <subcellularLocation>
        <location evidence="1">Endomembrane system</location>
        <topology evidence="1">Multi-pass membrane protein</topology>
    </subcellularLocation>
</comment>